<reference evidence="1" key="1">
    <citation type="journal article" date="2014" name="Int. J. Syst. Evol. Microbiol.">
        <title>Complete genome sequence of Corynebacterium casei LMG S-19264T (=DSM 44701T), isolated from a smear-ripened cheese.</title>
        <authorList>
            <consortium name="US DOE Joint Genome Institute (JGI-PGF)"/>
            <person name="Walter F."/>
            <person name="Albersmeier A."/>
            <person name="Kalinowski J."/>
            <person name="Ruckert C."/>
        </authorList>
    </citation>
    <scope>NUCLEOTIDE SEQUENCE</scope>
    <source>
        <strain evidence="1">JCM 10088</strain>
    </source>
</reference>
<dbReference type="Proteomes" id="UP000610960">
    <property type="component" value="Unassembled WGS sequence"/>
</dbReference>
<evidence type="ECO:0000313" key="2">
    <source>
        <dbReference type="Proteomes" id="UP000610960"/>
    </source>
</evidence>
<comment type="caution">
    <text evidence="1">The sequence shown here is derived from an EMBL/GenBank/DDBJ whole genome shotgun (WGS) entry which is preliminary data.</text>
</comment>
<dbReference type="Gene3D" id="1.20.120.330">
    <property type="entry name" value="Nucleotidyltransferases domain 2"/>
    <property type="match status" value="1"/>
</dbReference>
<keyword evidence="2" id="KW-1185">Reference proteome</keyword>
<sequence>MRLNKNDIGMGDPDDVALNPGKVRGRELLSYAMDYFERSRQLTGTRAAEALWAAATLAVEAIGAYRENQKIVSMKEQWMYVIYLSISMSRPELLNWWRTALAMYLGYKEDVVPDEDIPLARKEVGGLIDFAASIIK</sequence>
<accession>A0A830GVR7</accession>
<dbReference type="RefSeq" id="WP_188596547.1">
    <property type="nucleotide sequence ID" value="NZ_BMNL01000003.1"/>
</dbReference>
<dbReference type="EMBL" id="BMNL01000003">
    <property type="protein sequence ID" value="GGP21219.1"/>
    <property type="molecule type" value="Genomic_DNA"/>
</dbReference>
<dbReference type="AlphaFoldDB" id="A0A830GVR7"/>
<protein>
    <submittedName>
        <fullName evidence="1">Uncharacterized protein</fullName>
    </submittedName>
</protein>
<proteinExistence type="predicted"/>
<organism evidence="1 2">
    <name type="scientific">Thermocladium modestius</name>
    <dbReference type="NCBI Taxonomy" id="62609"/>
    <lineage>
        <taxon>Archaea</taxon>
        <taxon>Thermoproteota</taxon>
        <taxon>Thermoprotei</taxon>
        <taxon>Thermoproteales</taxon>
        <taxon>Thermoproteaceae</taxon>
        <taxon>Thermocladium</taxon>
    </lineage>
</organism>
<name>A0A830GVR7_9CREN</name>
<gene>
    <name evidence="1" type="ORF">GCM10007981_12140</name>
</gene>
<evidence type="ECO:0000313" key="1">
    <source>
        <dbReference type="EMBL" id="GGP21219.1"/>
    </source>
</evidence>
<reference evidence="1" key="2">
    <citation type="submission" date="2020-09" db="EMBL/GenBank/DDBJ databases">
        <authorList>
            <person name="Sun Q."/>
            <person name="Ohkuma M."/>
        </authorList>
    </citation>
    <scope>NUCLEOTIDE SEQUENCE</scope>
    <source>
        <strain evidence="1">JCM 10088</strain>
    </source>
</reference>